<sequence>MAFNGIGISSLPEEVLINIFKFLNIRNKLTASLVCKKWLRAINCHELLCDIKVHFLRELPDAFKCSRMTRQFEWFSFTSF</sequence>
<protein>
    <recommendedName>
        <fullName evidence="1">F-box domain-containing protein</fullName>
    </recommendedName>
</protein>
<keyword evidence="3" id="KW-1185">Reference proteome</keyword>
<dbReference type="InterPro" id="IPR036047">
    <property type="entry name" value="F-box-like_dom_sf"/>
</dbReference>
<dbReference type="Pfam" id="PF12937">
    <property type="entry name" value="F-box-like"/>
    <property type="match status" value="1"/>
</dbReference>
<dbReference type="AlphaFoldDB" id="A0A8X6FXJ1"/>
<name>A0A8X6FXJ1_TRICU</name>
<dbReference type="SUPFAM" id="SSF81383">
    <property type="entry name" value="F-box domain"/>
    <property type="match status" value="1"/>
</dbReference>
<dbReference type="OrthoDB" id="6483158at2759"/>
<feature type="domain" description="F-box" evidence="1">
    <location>
        <begin position="5"/>
        <end position="51"/>
    </location>
</feature>
<organism evidence="2 3">
    <name type="scientific">Trichonephila clavata</name>
    <name type="common">Joro spider</name>
    <name type="synonym">Nephila clavata</name>
    <dbReference type="NCBI Taxonomy" id="2740835"/>
    <lineage>
        <taxon>Eukaryota</taxon>
        <taxon>Metazoa</taxon>
        <taxon>Ecdysozoa</taxon>
        <taxon>Arthropoda</taxon>
        <taxon>Chelicerata</taxon>
        <taxon>Arachnida</taxon>
        <taxon>Araneae</taxon>
        <taxon>Araneomorphae</taxon>
        <taxon>Entelegynae</taxon>
        <taxon>Araneoidea</taxon>
        <taxon>Nephilidae</taxon>
        <taxon>Trichonephila</taxon>
    </lineage>
</organism>
<dbReference type="EMBL" id="BMAO01033442">
    <property type="protein sequence ID" value="GFQ89564.1"/>
    <property type="molecule type" value="Genomic_DNA"/>
</dbReference>
<evidence type="ECO:0000313" key="2">
    <source>
        <dbReference type="EMBL" id="GFQ89564.1"/>
    </source>
</evidence>
<evidence type="ECO:0000259" key="1">
    <source>
        <dbReference type="PROSITE" id="PS50181"/>
    </source>
</evidence>
<dbReference type="PROSITE" id="PS50181">
    <property type="entry name" value="FBOX"/>
    <property type="match status" value="1"/>
</dbReference>
<reference evidence="2" key="1">
    <citation type="submission" date="2020-07" db="EMBL/GenBank/DDBJ databases">
        <title>Multicomponent nature underlies the extraordinary mechanical properties of spider dragline silk.</title>
        <authorList>
            <person name="Kono N."/>
            <person name="Nakamura H."/>
            <person name="Mori M."/>
            <person name="Yoshida Y."/>
            <person name="Ohtoshi R."/>
            <person name="Malay A.D."/>
            <person name="Moran D.A.P."/>
            <person name="Tomita M."/>
            <person name="Numata K."/>
            <person name="Arakawa K."/>
        </authorList>
    </citation>
    <scope>NUCLEOTIDE SEQUENCE</scope>
</reference>
<dbReference type="Proteomes" id="UP000887116">
    <property type="component" value="Unassembled WGS sequence"/>
</dbReference>
<proteinExistence type="predicted"/>
<comment type="caution">
    <text evidence="2">The sequence shown here is derived from an EMBL/GenBank/DDBJ whole genome shotgun (WGS) entry which is preliminary data.</text>
</comment>
<accession>A0A8X6FXJ1</accession>
<dbReference type="Gene3D" id="1.20.1280.50">
    <property type="match status" value="1"/>
</dbReference>
<dbReference type="InterPro" id="IPR001810">
    <property type="entry name" value="F-box_dom"/>
</dbReference>
<evidence type="ECO:0000313" key="3">
    <source>
        <dbReference type="Proteomes" id="UP000887116"/>
    </source>
</evidence>
<gene>
    <name evidence="2" type="ORF">TNCT_432011</name>
</gene>
<dbReference type="SMART" id="SM00256">
    <property type="entry name" value="FBOX"/>
    <property type="match status" value="1"/>
</dbReference>